<feature type="domain" description="FtsK" evidence="6">
    <location>
        <begin position="323"/>
        <end position="507"/>
    </location>
</feature>
<name>A0ABY4N1V5_9MICO</name>
<keyword evidence="4" id="KW-0175">Coiled coil</keyword>
<evidence type="ECO:0000256" key="3">
    <source>
        <dbReference type="PROSITE-ProRule" id="PRU00289"/>
    </source>
</evidence>
<keyword evidence="1 3" id="KW-0547">Nucleotide-binding</keyword>
<accession>A0ABY4N1V5</accession>
<dbReference type="SUPFAM" id="SSF52540">
    <property type="entry name" value="P-loop containing nucleoside triphosphate hydrolases"/>
    <property type="match status" value="2"/>
</dbReference>
<gene>
    <name evidence="7" type="ORF">M3M28_05615</name>
</gene>
<dbReference type="EMBL" id="CP097160">
    <property type="protein sequence ID" value="UQN15925.1"/>
    <property type="molecule type" value="Genomic_DNA"/>
</dbReference>
<keyword evidence="2 3" id="KW-0067">ATP-binding</keyword>
<organism evidence="7">
    <name type="scientific">Gulosibacter sediminis</name>
    <dbReference type="NCBI Taxonomy" id="1729695"/>
    <lineage>
        <taxon>Bacteria</taxon>
        <taxon>Bacillati</taxon>
        <taxon>Actinomycetota</taxon>
        <taxon>Actinomycetes</taxon>
        <taxon>Micrococcales</taxon>
        <taxon>Microbacteriaceae</taxon>
        <taxon>Gulosibacter</taxon>
    </lineage>
</organism>
<feature type="transmembrane region" description="Helical" evidence="5">
    <location>
        <begin position="32"/>
        <end position="50"/>
    </location>
</feature>
<keyword evidence="5" id="KW-0472">Membrane</keyword>
<evidence type="ECO:0000256" key="4">
    <source>
        <dbReference type="SAM" id="Coils"/>
    </source>
</evidence>
<evidence type="ECO:0000256" key="5">
    <source>
        <dbReference type="SAM" id="Phobius"/>
    </source>
</evidence>
<reference evidence="7" key="1">
    <citation type="submission" date="2022-05" db="EMBL/GenBank/DDBJ databases">
        <title>Complete genome sequence of toluene-degrading Gulosibacter sediminis strain ACHW.36C.</title>
        <authorList>
            <person name="Wai A.C."/>
            <person name="Lai G.K."/>
            <person name="Griffin S.D."/>
            <person name="Leung F.C."/>
        </authorList>
    </citation>
    <scope>NUCLEOTIDE SEQUENCE [LARGE SCALE GENOMIC DNA]</scope>
    <source>
        <strain evidence="7">ACHW.36C</strain>
    </source>
</reference>
<protein>
    <submittedName>
        <fullName evidence="7">FtsK/SpoIIIE domain-containing protein</fullName>
    </submittedName>
</protein>
<dbReference type="Gene3D" id="3.40.50.300">
    <property type="entry name" value="P-loop containing nucleotide triphosphate hydrolases"/>
    <property type="match status" value="2"/>
</dbReference>
<keyword evidence="5" id="KW-0812">Transmembrane</keyword>
<dbReference type="SMART" id="SM00382">
    <property type="entry name" value="AAA"/>
    <property type="match status" value="2"/>
</dbReference>
<dbReference type="InterPro" id="IPR050206">
    <property type="entry name" value="FtsK/SpoIIIE/SftA"/>
</dbReference>
<evidence type="ECO:0000259" key="6">
    <source>
        <dbReference type="PROSITE" id="PS50901"/>
    </source>
</evidence>
<evidence type="ECO:0000256" key="1">
    <source>
        <dbReference type="ARBA" id="ARBA00022741"/>
    </source>
</evidence>
<feature type="coiled-coil region" evidence="4">
    <location>
        <begin position="80"/>
        <end position="107"/>
    </location>
</feature>
<dbReference type="PROSITE" id="PS50901">
    <property type="entry name" value="FTSK"/>
    <property type="match status" value="1"/>
</dbReference>
<dbReference type="InterPro" id="IPR027417">
    <property type="entry name" value="P-loop_NTPase"/>
</dbReference>
<feature type="transmembrane region" description="Helical" evidence="5">
    <location>
        <begin position="56"/>
        <end position="73"/>
    </location>
</feature>
<evidence type="ECO:0000256" key="2">
    <source>
        <dbReference type="ARBA" id="ARBA00022840"/>
    </source>
</evidence>
<proteinExistence type="predicted"/>
<dbReference type="Pfam" id="PF01580">
    <property type="entry name" value="FtsK_SpoIIIE"/>
    <property type="match status" value="1"/>
</dbReference>
<keyword evidence="5" id="KW-1133">Transmembrane helix</keyword>
<dbReference type="InterPro" id="IPR003593">
    <property type="entry name" value="AAA+_ATPase"/>
</dbReference>
<dbReference type="CDD" id="cd01127">
    <property type="entry name" value="TrwB_TraG_TraD_VirD4"/>
    <property type="match status" value="1"/>
</dbReference>
<sequence length="918" mass="98003">MSLLSQVAETPAEQQEAALALPERPKLDRPNGFPYVMVIAPVIIAGVLFAVLQSPYVLIFAVFGPVLGIANVIDQRVGGRRRYRRAFKEYEREVEECLAQARAAHDRIRMRARIATPIAEDIVRGARVNGTAVALGTTSIRGELRTSGVNAELASRVSTTAGMPVTLETRCVVVSGEAPGLIALARAVVVGLLATDPSARLAVAGSALGQLRAELLTAGVHLDACAEADLILATHVPRDVDDRAQLQLEADGSATLVDASGVVTRIVPAQLGAPQLRAWLPTVVAAQDARRRAEQLLPNDCRLDDLAVAAARPGSAAFLLDAAGARSVDLISDGPHAVIGGTTGSGKSELLVAWAVALAKHHTSSELTMLCLDFKGGATFDALASLPHCAGIVTDLDGDDALRVSESLRAELRRREQWLRDHGLRDLAPDGVAGMTRLVVFIDEFQALVGAHPQLQELIADVAARGRSLGIHLVMCTQRPTGTFREELLANCSLRICLRVEQTSDSQTLLGTTDAIKIPAAQRGRAWLRIGGVNSLVQVARAGQPLIERIARHERARLRRAGGAAPRALWHPPLPNVLAASDLPSAGTDELVFGEVDLPSQQARRAASLRAGQQLFVLGAGGCGRTTTIDTLAEAARGTGWEVVRVPRDAEGAWDAIERLSAAPEVAPRHRLVVIDDLDAIEQRLGDEHRAALLDRLHTFLRHASERATSVVVSARRCGGQLLRIQQQCDQTLRLTHATRNDWILQGGEPADWQPNWAPGRGRLGRDLVQVAVGQPTPVEEPAQLRWLPFSAAGGGVALVARRGAPIAQALERSGATVLPPPSAATLREHGLGDAHYLGDVEQWLGAYGAIARVAEHRDVALIGITPGEWRSLFRADPLPPAVRDLGSRGFLRTPQGTVRRLQVRDGVPIAIEAMAAT</sequence>
<evidence type="ECO:0000313" key="7">
    <source>
        <dbReference type="EMBL" id="UQN15925.1"/>
    </source>
</evidence>
<dbReference type="InterPro" id="IPR002543">
    <property type="entry name" value="FtsK_dom"/>
</dbReference>
<feature type="binding site" evidence="3">
    <location>
        <begin position="341"/>
        <end position="348"/>
    </location>
    <ligand>
        <name>ATP</name>
        <dbReference type="ChEBI" id="CHEBI:30616"/>
    </ligand>
</feature>
<dbReference type="PANTHER" id="PTHR22683">
    <property type="entry name" value="SPORULATION PROTEIN RELATED"/>
    <property type="match status" value="1"/>
</dbReference>
<dbReference type="PANTHER" id="PTHR22683:SF1">
    <property type="entry name" value="TYPE VII SECRETION SYSTEM PROTEIN ESSC"/>
    <property type="match status" value="1"/>
</dbReference>